<dbReference type="Pfam" id="PF06551">
    <property type="entry name" value="DUF1120"/>
    <property type="match status" value="1"/>
</dbReference>
<sequence length="209" mass="21806" precursor="true">MNKPLAALALFLTIAHQGSAVAASSVELIVKGLITPSACTPTLSANGIVDHGKISAKDLNQNTSTHLPKVILQMSVNCDAQTLFALNGIDNRASSTTASYGYGLGLINNTQKIGHYALEFSNVVADTQTIYPVESLDGGLTWNSMDGAVWQAGALAGFGADSGINRGPIPIQDMTTDMTVRTEIAAARGLDLANEVLLDGSATIEVKYL</sequence>
<evidence type="ECO:0000313" key="2">
    <source>
        <dbReference type="EMBL" id="VVM14541.1"/>
    </source>
</evidence>
<feature type="chain" id="PRO_5030118933" evidence="1">
    <location>
        <begin position="23"/>
        <end position="209"/>
    </location>
</feature>
<reference evidence="2" key="1">
    <citation type="submission" date="2019-09" db="EMBL/GenBank/DDBJ databases">
        <authorList>
            <person name="Chandra G."/>
            <person name="Truman W A."/>
        </authorList>
    </citation>
    <scope>NUCLEOTIDE SEQUENCE</scope>
    <source>
        <strain evidence="2">PS683</strain>
    </source>
</reference>
<protein>
    <submittedName>
        <fullName evidence="2">Protein GltF</fullName>
    </submittedName>
</protein>
<proteinExistence type="predicted"/>
<keyword evidence="1" id="KW-0732">Signal</keyword>
<name>A0A5E7REA8_PSEFL</name>
<accession>A0A5E7REA8</accession>
<evidence type="ECO:0000256" key="1">
    <source>
        <dbReference type="SAM" id="SignalP"/>
    </source>
</evidence>
<dbReference type="AlphaFoldDB" id="A0A5E7REA8"/>
<dbReference type="EMBL" id="LR700644">
    <property type="protein sequence ID" value="VVM14541.1"/>
    <property type="molecule type" value="Genomic_DNA"/>
</dbReference>
<gene>
    <name evidence="2" type="primary">gltF_1</name>
    <name evidence="2" type="ORF">PS683_02848</name>
</gene>
<dbReference type="InterPro" id="IPR010546">
    <property type="entry name" value="DUF1120"/>
</dbReference>
<feature type="signal peptide" evidence="1">
    <location>
        <begin position="1"/>
        <end position="22"/>
    </location>
</feature>
<organism evidence="2">
    <name type="scientific">Pseudomonas fluorescens</name>
    <dbReference type="NCBI Taxonomy" id="294"/>
    <lineage>
        <taxon>Bacteria</taxon>
        <taxon>Pseudomonadati</taxon>
        <taxon>Pseudomonadota</taxon>
        <taxon>Gammaproteobacteria</taxon>
        <taxon>Pseudomonadales</taxon>
        <taxon>Pseudomonadaceae</taxon>
        <taxon>Pseudomonas</taxon>
    </lineage>
</organism>